<dbReference type="AlphaFoldDB" id="M3JTP8"/>
<dbReference type="OMA" id="YSWFDLS"/>
<dbReference type="InterPro" id="IPR001138">
    <property type="entry name" value="Zn2Cys6_DnaBD"/>
</dbReference>
<reference evidence="5 6" key="1">
    <citation type="submission" date="2013-02" db="EMBL/GenBank/DDBJ databases">
        <title>Genome sequence of Candida maltosa Xu316, a potential industrial strain for xylitol and ethanol production.</title>
        <authorList>
            <person name="Yu J."/>
            <person name="Wang Q."/>
            <person name="Geng X."/>
            <person name="Bao W."/>
            <person name="He P."/>
            <person name="Cai J."/>
        </authorList>
    </citation>
    <scope>NUCLEOTIDE SEQUENCE [LARGE SCALE GENOMIC DNA]</scope>
    <source>
        <strain evidence="6">Xu316</strain>
    </source>
</reference>
<keyword evidence="2" id="KW-0539">Nucleus</keyword>
<dbReference type="InterPro" id="IPR036864">
    <property type="entry name" value="Zn2-C6_fun-type_DNA-bd_sf"/>
</dbReference>
<gene>
    <name evidence="5" type="ORF">G210_3529</name>
</gene>
<evidence type="ECO:0000256" key="1">
    <source>
        <dbReference type="ARBA" id="ARBA00004123"/>
    </source>
</evidence>
<dbReference type="PROSITE" id="PS50048">
    <property type="entry name" value="ZN2_CY6_FUNGAL_2"/>
    <property type="match status" value="1"/>
</dbReference>
<dbReference type="HOGENOM" id="CLU_009984_0_0_1"/>
<dbReference type="GO" id="GO:0008270">
    <property type="term" value="F:zinc ion binding"/>
    <property type="evidence" value="ECO:0007669"/>
    <property type="project" value="InterPro"/>
</dbReference>
<dbReference type="SUPFAM" id="SSF57701">
    <property type="entry name" value="Zn2/Cys6 DNA-binding domain"/>
    <property type="match status" value="1"/>
</dbReference>
<dbReference type="Proteomes" id="UP000011777">
    <property type="component" value="Unassembled WGS sequence"/>
</dbReference>
<comment type="caution">
    <text evidence="5">The sequence shown here is derived from an EMBL/GenBank/DDBJ whole genome shotgun (WGS) entry which is preliminary data.</text>
</comment>
<dbReference type="GO" id="GO:0005634">
    <property type="term" value="C:nucleus"/>
    <property type="evidence" value="ECO:0007669"/>
    <property type="project" value="UniProtKB-SubCell"/>
</dbReference>
<dbReference type="PANTHER" id="PTHR37534:SF49">
    <property type="entry name" value="LYSINE BIOSYNTHESIS REGULATORY PROTEIN LYS14"/>
    <property type="match status" value="1"/>
</dbReference>
<protein>
    <submittedName>
        <fullName evidence="5">Transcription factor</fullName>
    </submittedName>
</protein>
<feature type="region of interest" description="Disordered" evidence="3">
    <location>
        <begin position="74"/>
        <end position="112"/>
    </location>
</feature>
<dbReference type="GO" id="GO:0045944">
    <property type="term" value="P:positive regulation of transcription by RNA polymerase II"/>
    <property type="evidence" value="ECO:0007669"/>
    <property type="project" value="TreeGrafter"/>
</dbReference>
<feature type="region of interest" description="Disordered" evidence="3">
    <location>
        <begin position="1"/>
        <end position="26"/>
    </location>
</feature>
<dbReference type="PROSITE" id="PS00463">
    <property type="entry name" value="ZN2_CY6_FUNGAL_1"/>
    <property type="match status" value="1"/>
</dbReference>
<feature type="compositionally biased region" description="Low complexity" evidence="3">
    <location>
        <begin position="88"/>
        <end position="98"/>
    </location>
</feature>
<feature type="compositionally biased region" description="Pro residues" evidence="3">
    <location>
        <begin position="74"/>
        <end position="87"/>
    </location>
</feature>
<evidence type="ECO:0000313" key="6">
    <source>
        <dbReference type="Proteomes" id="UP000011777"/>
    </source>
</evidence>
<dbReference type="OrthoDB" id="416217at2759"/>
<proteinExistence type="predicted"/>
<evidence type="ECO:0000259" key="4">
    <source>
        <dbReference type="PROSITE" id="PS50048"/>
    </source>
</evidence>
<keyword evidence="6" id="KW-1185">Reference proteome</keyword>
<evidence type="ECO:0000256" key="2">
    <source>
        <dbReference type="ARBA" id="ARBA00023242"/>
    </source>
</evidence>
<dbReference type="Gene3D" id="4.10.240.10">
    <property type="entry name" value="Zn(2)-C6 fungal-type DNA-binding domain"/>
    <property type="match status" value="1"/>
</dbReference>
<dbReference type="InterPro" id="IPR021858">
    <property type="entry name" value="Fun_TF"/>
</dbReference>
<dbReference type="eggNOG" id="ENOG502SPNA">
    <property type="taxonomic scope" value="Eukaryota"/>
</dbReference>
<dbReference type="SMART" id="SM00066">
    <property type="entry name" value="GAL4"/>
    <property type="match status" value="1"/>
</dbReference>
<dbReference type="GO" id="GO:0000976">
    <property type="term" value="F:transcription cis-regulatory region binding"/>
    <property type="evidence" value="ECO:0007669"/>
    <property type="project" value="TreeGrafter"/>
</dbReference>
<dbReference type="Pfam" id="PF11951">
    <property type="entry name" value="Fungal_trans_2"/>
    <property type="match status" value="1"/>
</dbReference>
<organism evidence="5 6">
    <name type="scientific">Candida maltosa (strain Xu316)</name>
    <name type="common">Yeast</name>
    <dbReference type="NCBI Taxonomy" id="1245528"/>
    <lineage>
        <taxon>Eukaryota</taxon>
        <taxon>Fungi</taxon>
        <taxon>Dikarya</taxon>
        <taxon>Ascomycota</taxon>
        <taxon>Saccharomycotina</taxon>
        <taxon>Pichiomycetes</taxon>
        <taxon>Debaryomycetaceae</taxon>
        <taxon>Candida/Lodderomyces clade</taxon>
        <taxon>Candida</taxon>
    </lineage>
</organism>
<dbReference type="GO" id="GO:0000981">
    <property type="term" value="F:DNA-binding transcription factor activity, RNA polymerase II-specific"/>
    <property type="evidence" value="ECO:0007669"/>
    <property type="project" value="InterPro"/>
</dbReference>
<name>M3JTP8_CANMX</name>
<dbReference type="PANTHER" id="PTHR37534">
    <property type="entry name" value="TRANSCRIPTIONAL ACTIVATOR PROTEIN UGA3"/>
    <property type="match status" value="1"/>
</dbReference>
<feature type="region of interest" description="Disordered" evidence="3">
    <location>
        <begin position="224"/>
        <end position="251"/>
    </location>
</feature>
<accession>M3JTP8</accession>
<dbReference type="STRING" id="1245528.M3JTP8"/>
<feature type="domain" description="Zn(2)-C6 fungal-type" evidence="4">
    <location>
        <begin position="24"/>
        <end position="54"/>
    </location>
</feature>
<dbReference type="CDD" id="cd00067">
    <property type="entry name" value="GAL4"/>
    <property type="match status" value="1"/>
</dbReference>
<sequence>MSPIMSSETKQKKGIRKSKYSRGGCQECRRRKIKCDEAKPYCYNCTRLSKNCSYPTKPKYKFEEPKVVSLPIESPLPPPTIPPPPPTTTTTTSTVSISNKHGDSNGKNSINFSFYQDSNVRSQPVPVHAPFPPIFPHSPAQKPMDHLQPASKRYKISDILSPDNNDYSWGELPVSDLQTIFGDASLLVHDSLGLFTSLNDQRLTTKADDDLSFLLDFPIQTSISDTNTGTPTSNQTSANNNNKVSEPNYSPEKNSQLIMRTLNKEEVSGPHQFYLDKLTNTSLGFNLFPFAESVENNEVLKILLKYSDECNYLLLSLLASSSAFQFIQTNKPTHKENQIKYTNACLKYLSDAFPSNQKTFKDENNSNDDDGKFQSMINNIEKLLLTILVLTLNYTALAYYQRTKDGDIPRDWKTHLRGVKDLLLKYTKLAQTNKNHYLSDGLALAKTWFFAIESVAELHDPYGGTIKYLKKNISMDKVIIRTDQELDVSDMSRLWLETGYFNRGKNQSYHDALLRIGLLTNSSLPISTQFNIFNGYSIDVVRLIDEMTKNLDLLRDNLNNQISGSRIATIFSFIDKAKKNEIVPKVNKDSFRIPSESIAHPDYNQYDFVKLPKSCYACETTPSGEKVYYSWYDWSEQMHIDTVYMKLFSIKGLLKLPKTHPLVQELKQKVITGMFFVKKLTTNVDESKVFLKSENYYLHSDLFDTRAVMSQSTFRACTKIANDLNDFEILKLYFEGLVKLGNGSALFALEKLERLKKEFIENDNEAVSDNDEDCENNIIPFA</sequence>
<evidence type="ECO:0000313" key="5">
    <source>
        <dbReference type="EMBL" id="EMG46230.1"/>
    </source>
</evidence>
<evidence type="ECO:0000256" key="3">
    <source>
        <dbReference type="SAM" id="MobiDB-lite"/>
    </source>
</evidence>
<comment type="subcellular location">
    <subcellularLocation>
        <location evidence="1">Nucleus</location>
    </subcellularLocation>
</comment>
<dbReference type="Pfam" id="PF00172">
    <property type="entry name" value="Zn_clus"/>
    <property type="match status" value="1"/>
</dbReference>
<dbReference type="EMBL" id="AOGT01002073">
    <property type="protein sequence ID" value="EMG46230.1"/>
    <property type="molecule type" value="Genomic_DNA"/>
</dbReference>